<feature type="region of interest" description="Disordered" evidence="1">
    <location>
        <begin position="1011"/>
        <end position="1045"/>
    </location>
</feature>
<feature type="compositionally biased region" description="Polar residues" evidence="1">
    <location>
        <begin position="54"/>
        <end position="71"/>
    </location>
</feature>
<evidence type="ECO:0000313" key="3">
    <source>
        <dbReference type="Proteomes" id="UP001497744"/>
    </source>
</evidence>
<reference evidence="2 3" key="1">
    <citation type="submission" date="2021-06" db="EMBL/GenBank/DDBJ databases">
        <title>Genome sequence of Babesia caballi.</title>
        <authorList>
            <person name="Yamagishi J."/>
            <person name="Kidaka T."/>
            <person name="Ochi A."/>
        </authorList>
    </citation>
    <scope>NUCLEOTIDE SEQUENCE [LARGE SCALE GENOMIC DNA]</scope>
    <source>
        <strain evidence="2">USDA-D6B2</strain>
    </source>
</reference>
<feature type="region of interest" description="Disordered" evidence="1">
    <location>
        <begin position="28"/>
        <end position="77"/>
    </location>
</feature>
<feature type="compositionally biased region" description="Polar residues" evidence="1">
    <location>
        <begin position="271"/>
        <end position="288"/>
    </location>
</feature>
<name>A0AAV4LZR7_BABCB</name>
<organism evidence="2 3">
    <name type="scientific">Babesia caballi</name>
    <dbReference type="NCBI Taxonomy" id="5871"/>
    <lineage>
        <taxon>Eukaryota</taxon>
        <taxon>Sar</taxon>
        <taxon>Alveolata</taxon>
        <taxon>Apicomplexa</taxon>
        <taxon>Aconoidasida</taxon>
        <taxon>Piroplasmida</taxon>
        <taxon>Babesiidae</taxon>
        <taxon>Babesia</taxon>
    </lineage>
</organism>
<dbReference type="EMBL" id="BPLF01000004">
    <property type="protein sequence ID" value="GIX65223.1"/>
    <property type="molecule type" value="Genomic_DNA"/>
</dbReference>
<dbReference type="GeneID" id="94196704"/>
<sequence length="1247" mass="138522">MKRQVEDPALELVGRSAAERRLDRFYNHQRSTIRKTGPDNASSIEKKVRESKNLPFNQGDTASPSSAQSRSDAPGSRKSFKDILVDLSQRHLPHRNRFAKSLKLLTKLTTGYLDEGGNAEYAGVSMKDFLRSFSHLNRIYIVEFGGEVPKDANDIKEAVLEFVASVVDRLLADDGTTSHEQRFFELLQLSMGHATSLWYENDPFRFHAVMSQLDSHLKRFEAIASQPDFPSNYNSEQEYAPSEAVTGQSVNPVAASPATSPSKDRPHVPPESSTKKTIAASDSETDTPTPAEKGDTLKNNTTTEDDRQSSEDEEAEFALPDDEELLALQKQAFVRTLAVVFSFLSFEWARVSIETLFQRTYFRRDMFDATDQRRIAEWQQRIKASKGKSFQGNPPTYTPQPSAGGLTALGIGESGFQVQDAREEKIVTVHGSQHVLGERAQQLPANVQRLRYAAALVLTLPKELLLELVSELKVQQILRRHGLLADDSLHRPRVLANGVVGVELVGDRRVVLPGEPLADARLHETRQGRQHVDGRVNAAVVQRPVDEYLALSDVTGEIGNRVRDVVVGHGQDGELGDAPVAALDPASALIETRQVSVHVPGVPTPAGHLLPGRRHLTQGVGIGRHVGQNDKDVHLPVESQVLGRGVGEPRRHDALNGRVVGKVQEQRDARHGAVLLEVVLEEGRSFQVHTHGRKHHREVVRVPVDDVLVVNQRGLPADLRTDLVVRQAGGREERNLLPQDHRVHDVDGGNARFEHLPRVQPAHRVDGLPVDVNVLVGEDPRPPVDRLPAPVEDAPQHVLAHAHLEHVTRHVHAAAPVVDPRGALEDLHDGDVPPDLQHLAAACGAVPEVDVDDLRVLGAPHVFEDDQRPLHSSDGTVPQVRHVVLRGGLGHHPVALGLADDFRVLVRHFRGCVSVHGRIVCALRTFQSTSVLPCPADAKMAQRSPSVLFALFCYLLAISLHGRPFVVAEDDDASESDSCPANVDIFTKTTFITRVMGFACDTYLTSPLQRRGQGEEAADDADAPAASTDDADDKASTRSASSDSGEDRIDVKNIFGKYRRKPYTREEFAEKLREILKTPDPLYGTNYNREWGRACLTPDYEIPNTEYLIHFDVFDPFMPPGLLFEDLRCLHLYNVKEGYNLYKLRMGDMILTLRPDLEDASVHLFEDSWGLMVVRVLFTADGIINRHEYTETTRGSKTFHKTMGPAVHYAAPKIDTTDMNAWLEEKYRLLSLRRPPIIEEVMHRPES</sequence>
<comment type="caution">
    <text evidence="2">The sequence shown here is derived from an EMBL/GenBank/DDBJ whole genome shotgun (WGS) entry which is preliminary data.</text>
</comment>
<accession>A0AAV4LZR7</accession>
<protein>
    <submittedName>
        <fullName evidence="2">Membrane protein, putative</fullName>
    </submittedName>
</protein>
<proteinExistence type="predicted"/>
<feature type="compositionally biased region" description="Polar residues" evidence="1">
    <location>
        <begin position="228"/>
        <end position="237"/>
    </location>
</feature>
<dbReference type="AlphaFoldDB" id="A0AAV4LZR7"/>
<evidence type="ECO:0000256" key="1">
    <source>
        <dbReference type="SAM" id="MobiDB-lite"/>
    </source>
</evidence>
<keyword evidence="3" id="KW-1185">Reference proteome</keyword>
<evidence type="ECO:0000313" key="2">
    <source>
        <dbReference type="EMBL" id="GIX65223.1"/>
    </source>
</evidence>
<dbReference type="Proteomes" id="UP001497744">
    <property type="component" value="Unassembled WGS sequence"/>
</dbReference>
<feature type="compositionally biased region" description="Polar residues" evidence="1">
    <location>
        <begin position="245"/>
        <end position="261"/>
    </location>
</feature>
<gene>
    <name evidence="2" type="ORF">BcabD6B2_46580</name>
</gene>
<feature type="region of interest" description="Disordered" evidence="1">
    <location>
        <begin position="228"/>
        <end position="317"/>
    </location>
</feature>
<dbReference type="RefSeq" id="XP_067717292.1">
    <property type="nucleotide sequence ID" value="XM_067861191.1"/>
</dbReference>